<protein>
    <submittedName>
        <fullName evidence="2">Ribonuclease H</fullName>
    </submittedName>
</protein>
<evidence type="ECO:0000313" key="3">
    <source>
        <dbReference type="Proteomes" id="UP000236291"/>
    </source>
</evidence>
<evidence type="ECO:0000259" key="1">
    <source>
        <dbReference type="PROSITE" id="PS50878"/>
    </source>
</evidence>
<sequence>RSLPKFLSNDSGLFLILLLDPTKVVFYQVELDLEKTFNNVNWKFLQSCLQDFGFPDITTRLIMHCVTSSTYSILWNGNKMPPFKPTHGLRQGDPLSPYLFILCMEKLSIAINNAVQRKAWDPVHIFDNSPRMSHLLFGDDVLLFTKAKNSQIRFITDLFERFSNASGLKINLSKSRAFYSTGTPSAKIDKLTSISGIRSTTSLDKYLGFPILKGR</sequence>
<dbReference type="EMBL" id="ASHM01081728">
    <property type="protein sequence ID" value="PNX59952.1"/>
    <property type="molecule type" value="Genomic_DNA"/>
</dbReference>
<dbReference type="InterPro" id="IPR000477">
    <property type="entry name" value="RT_dom"/>
</dbReference>
<dbReference type="PANTHER" id="PTHR33116">
    <property type="entry name" value="REVERSE TRANSCRIPTASE ZINC-BINDING DOMAIN-CONTAINING PROTEIN-RELATED-RELATED"/>
    <property type="match status" value="1"/>
</dbReference>
<dbReference type="Proteomes" id="UP000236291">
    <property type="component" value="Unassembled WGS sequence"/>
</dbReference>
<name>A0A2K3K116_TRIPR</name>
<accession>A0A2K3K116</accession>
<feature type="non-terminal residue" evidence="2">
    <location>
        <position position="1"/>
    </location>
</feature>
<reference evidence="2 3" key="2">
    <citation type="journal article" date="2017" name="Front. Plant Sci.">
        <title>Gene Classification and Mining of Molecular Markers Useful in Red Clover (Trifolium pratense) Breeding.</title>
        <authorList>
            <person name="Istvanek J."/>
            <person name="Dluhosova J."/>
            <person name="Dluhos P."/>
            <person name="Patkova L."/>
            <person name="Nedelnik J."/>
            <person name="Repkova J."/>
        </authorList>
    </citation>
    <scope>NUCLEOTIDE SEQUENCE [LARGE SCALE GENOMIC DNA]</scope>
    <source>
        <strain evidence="3">cv. Tatra</strain>
        <tissue evidence="2">Young leaves</tissue>
    </source>
</reference>
<feature type="domain" description="Reverse transcriptase" evidence="1">
    <location>
        <begin position="1"/>
        <end position="211"/>
    </location>
</feature>
<dbReference type="PANTHER" id="PTHR33116:SF70">
    <property type="entry name" value="NON-LTR RETROELEMENT REVERSE TRANSCRIPTASE-LIKE PROTEIN"/>
    <property type="match status" value="1"/>
</dbReference>
<dbReference type="SUPFAM" id="SSF56672">
    <property type="entry name" value="DNA/RNA polymerases"/>
    <property type="match status" value="1"/>
</dbReference>
<dbReference type="PROSITE" id="PS50878">
    <property type="entry name" value="RT_POL"/>
    <property type="match status" value="1"/>
</dbReference>
<comment type="caution">
    <text evidence="2">The sequence shown here is derived from an EMBL/GenBank/DDBJ whole genome shotgun (WGS) entry which is preliminary data.</text>
</comment>
<feature type="non-terminal residue" evidence="2">
    <location>
        <position position="215"/>
    </location>
</feature>
<gene>
    <name evidence="2" type="ORF">L195_g051680</name>
</gene>
<dbReference type="InterPro" id="IPR043502">
    <property type="entry name" value="DNA/RNA_pol_sf"/>
</dbReference>
<organism evidence="2 3">
    <name type="scientific">Trifolium pratense</name>
    <name type="common">Red clover</name>
    <dbReference type="NCBI Taxonomy" id="57577"/>
    <lineage>
        <taxon>Eukaryota</taxon>
        <taxon>Viridiplantae</taxon>
        <taxon>Streptophyta</taxon>
        <taxon>Embryophyta</taxon>
        <taxon>Tracheophyta</taxon>
        <taxon>Spermatophyta</taxon>
        <taxon>Magnoliopsida</taxon>
        <taxon>eudicotyledons</taxon>
        <taxon>Gunneridae</taxon>
        <taxon>Pentapetalae</taxon>
        <taxon>rosids</taxon>
        <taxon>fabids</taxon>
        <taxon>Fabales</taxon>
        <taxon>Fabaceae</taxon>
        <taxon>Papilionoideae</taxon>
        <taxon>50 kb inversion clade</taxon>
        <taxon>NPAAA clade</taxon>
        <taxon>Hologalegina</taxon>
        <taxon>IRL clade</taxon>
        <taxon>Trifolieae</taxon>
        <taxon>Trifolium</taxon>
    </lineage>
</organism>
<dbReference type="AlphaFoldDB" id="A0A2K3K116"/>
<dbReference type="CDD" id="cd01650">
    <property type="entry name" value="RT_nLTR_like"/>
    <property type="match status" value="1"/>
</dbReference>
<dbReference type="Pfam" id="PF00078">
    <property type="entry name" value="RVT_1"/>
    <property type="match status" value="1"/>
</dbReference>
<reference evidence="2 3" key="1">
    <citation type="journal article" date="2014" name="Am. J. Bot.">
        <title>Genome assembly and annotation for red clover (Trifolium pratense; Fabaceae).</title>
        <authorList>
            <person name="Istvanek J."/>
            <person name="Jaros M."/>
            <person name="Krenek A."/>
            <person name="Repkova J."/>
        </authorList>
    </citation>
    <scope>NUCLEOTIDE SEQUENCE [LARGE SCALE GENOMIC DNA]</scope>
    <source>
        <strain evidence="3">cv. Tatra</strain>
        <tissue evidence="2">Young leaves</tissue>
    </source>
</reference>
<evidence type="ECO:0000313" key="2">
    <source>
        <dbReference type="EMBL" id="PNX59952.1"/>
    </source>
</evidence>
<dbReference type="STRING" id="57577.A0A2K3K116"/>
<proteinExistence type="predicted"/>